<dbReference type="InterPro" id="IPR011257">
    <property type="entry name" value="DNA_glycosylase"/>
</dbReference>
<dbReference type="GO" id="GO:0003824">
    <property type="term" value="F:catalytic activity"/>
    <property type="evidence" value="ECO:0007669"/>
    <property type="project" value="InterPro"/>
</dbReference>
<sequence length="334" mass="38307">MTQQVKPDPERCRAVGLLTGTLRIRQSFYERGFLKAPVPEDTRLSMLFGAVAICHQTHALRSTKRNLSGWDYMEAVFLNLAEQRSWLLEPSMVAKTKKDVIREALLSAFSDNGRAGDSSLDRIDERAELYKDLNIIITRQYGGKYRQLLAHSRGLLINKGEGFYELLAAFKAFGDPVRKKSSFLFKLLYDSGLYAVNDQDNFVPIMDYHMQRVLLRMGCLTINDRTLEERLINGAVMESDEPVRSACIEALRILAFNSGFQPWVMNDFFWPLGRSCCNETTLCSDHFCIKKPCTFHLMTETNDHSNCVFADVCRGSAEVKYRSFREPNVKTHYY</sequence>
<comment type="caution">
    <text evidence="1">The sequence shown here is derived from an EMBL/GenBank/DDBJ whole genome shotgun (WGS) entry which is preliminary data.</text>
</comment>
<dbReference type="AlphaFoldDB" id="A0A644TYR9"/>
<protein>
    <recommendedName>
        <fullName evidence="2">DNA-(apurinic or apyrimidinic site) lyase</fullName>
    </recommendedName>
</protein>
<proteinExistence type="predicted"/>
<gene>
    <name evidence="1" type="ORF">SDC9_17926</name>
</gene>
<reference evidence="1" key="1">
    <citation type="submission" date="2019-08" db="EMBL/GenBank/DDBJ databases">
        <authorList>
            <person name="Kucharzyk K."/>
            <person name="Murdoch R.W."/>
            <person name="Higgins S."/>
            <person name="Loffler F."/>
        </authorList>
    </citation>
    <scope>NUCLEOTIDE SEQUENCE</scope>
</reference>
<dbReference type="EMBL" id="VSSQ01000064">
    <property type="protein sequence ID" value="MPL72146.1"/>
    <property type="molecule type" value="Genomic_DNA"/>
</dbReference>
<accession>A0A644TYR9</accession>
<name>A0A644TYR9_9ZZZZ</name>
<dbReference type="GO" id="GO:0006281">
    <property type="term" value="P:DNA repair"/>
    <property type="evidence" value="ECO:0007669"/>
    <property type="project" value="InterPro"/>
</dbReference>
<evidence type="ECO:0008006" key="2">
    <source>
        <dbReference type="Google" id="ProtNLM"/>
    </source>
</evidence>
<organism evidence="1">
    <name type="scientific">bioreactor metagenome</name>
    <dbReference type="NCBI Taxonomy" id="1076179"/>
    <lineage>
        <taxon>unclassified sequences</taxon>
        <taxon>metagenomes</taxon>
        <taxon>ecological metagenomes</taxon>
    </lineage>
</organism>
<evidence type="ECO:0000313" key="1">
    <source>
        <dbReference type="EMBL" id="MPL72146.1"/>
    </source>
</evidence>
<dbReference type="SUPFAM" id="SSF48150">
    <property type="entry name" value="DNA-glycosylase"/>
    <property type="match status" value="1"/>
</dbReference>